<protein>
    <submittedName>
        <fullName evidence="1">Uncharacterized protein</fullName>
    </submittedName>
</protein>
<dbReference type="EMBL" id="CABWMV010000003">
    <property type="protein sequence ID" value="VXC37917.1"/>
    <property type="molecule type" value="Genomic_DNA"/>
</dbReference>
<evidence type="ECO:0000313" key="2">
    <source>
        <dbReference type="Proteomes" id="UP000432350"/>
    </source>
</evidence>
<organism evidence="1 2">
    <name type="scientific">Sphingobacterium multivorum</name>
    <dbReference type="NCBI Taxonomy" id="28454"/>
    <lineage>
        <taxon>Bacteria</taxon>
        <taxon>Pseudomonadati</taxon>
        <taxon>Bacteroidota</taxon>
        <taxon>Sphingobacteriia</taxon>
        <taxon>Sphingobacteriales</taxon>
        <taxon>Sphingobacteriaceae</taxon>
        <taxon>Sphingobacterium</taxon>
    </lineage>
</organism>
<gene>
    <name evidence="1" type="ORF">SPHINGO8BC_110078</name>
</gene>
<proteinExistence type="predicted"/>
<name>A0A653Y650_SPHMU</name>
<accession>A0A653Y650</accession>
<reference evidence="1 2" key="1">
    <citation type="submission" date="2019-10" db="EMBL/GenBank/DDBJ databases">
        <authorList>
            <person name="Karimi E."/>
        </authorList>
    </citation>
    <scope>NUCLEOTIDE SEQUENCE [LARGE SCALE GENOMIC DNA]</scope>
    <source>
        <strain evidence="1">Sphingobacterium sp. 8BC</strain>
    </source>
</reference>
<dbReference type="Proteomes" id="UP000432350">
    <property type="component" value="Unassembled WGS sequence"/>
</dbReference>
<evidence type="ECO:0000313" key="1">
    <source>
        <dbReference type="EMBL" id="VXC37917.1"/>
    </source>
</evidence>
<sequence length="50" mass="5666">MLLKTWTAEVRVFVFFITFIYASAANNKAGQANCKKGENEHIDKVYLIGN</sequence>
<dbReference type="AlphaFoldDB" id="A0A653Y650"/>